<dbReference type="KEGG" id="cdep:91088730"/>
<feature type="compositionally biased region" description="Polar residues" evidence="1">
    <location>
        <begin position="1094"/>
        <end position="1109"/>
    </location>
</feature>
<feature type="region of interest" description="Disordered" evidence="1">
    <location>
        <begin position="1845"/>
        <end position="1909"/>
    </location>
</feature>
<feature type="compositionally biased region" description="Polar residues" evidence="1">
    <location>
        <begin position="1068"/>
        <end position="1085"/>
    </location>
</feature>
<feature type="compositionally biased region" description="Basic residues" evidence="1">
    <location>
        <begin position="1574"/>
        <end position="1590"/>
    </location>
</feature>
<reference evidence="2" key="3">
    <citation type="submission" date="2024-01" db="EMBL/GenBank/DDBJ databases">
        <authorList>
            <person name="Coelho M.A."/>
            <person name="David-Palma M."/>
            <person name="Shea T."/>
            <person name="Sun S."/>
            <person name="Cuomo C.A."/>
            <person name="Heitman J."/>
        </authorList>
    </citation>
    <scope>NUCLEOTIDE SEQUENCE</scope>
    <source>
        <strain evidence="2">CBS 7841</strain>
    </source>
</reference>
<feature type="compositionally biased region" description="Low complexity" evidence="1">
    <location>
        <begin position="309"/>
        <end position="320"/>
    </location>
</feature>
<feature type="region of interest" description="Disordered" evidence="1">
    <location>
        <begin position="1386"/>
        <end position="1440"/>
    </location>
</feature>
<feature type="region of interest" description="Disordered" evidence="1">
    <location>
        <begin position="743"/>
        <end position="781"/>
    </location>
</feature>
<reference evidence="2" key="1">
    <citation type="submission" date="2016-06" db="EMBL/GenBank/DDBJ databases">
        <authorList>
            <person name="Cuomo C."/>
            <person name="Litvintseva A."/>
            <person name="Heitman J."/>
            <person name="Chen Y."/>
            <person name="Sun S."/>
            <person name="Springer D."/>
            <person name="Dromer F."/>
            <person name="Young S."/>
            <person name="Zeng Q."/>
            <person name="Chapman S."/>
            <person name="Gujja S."/>
            <person name="Saif S."/>
            <person name="Birren B."/>
        </authorList>
    </citation>
    <scope>NUCLEOTIDE SEQUENCE</scope>
    <source>
        <strain evidence="2">CBS 7841</strain>
    </source>
</reference>
<feature type="region of interest" description="Disordered" evidence="1">
    <location>
        <begin position="205"/>
        <end position="330"/>
    </location>
</feature>
<feature type="region of interest" description="Disordered" evidence="1">
    <location>
        <begin position="150"/>
        <end position="169"/>
    </location>
</feature>
<feature type="region of interest" description="Disordered" evidence="1">
    <location>
        <begin position="617"/>
        <end position="640"/>
    </location>
</feature>
<protein>
    <submittedName>
        <fullName evidence="2">Uncharacterized protein</fullName>
    </submittedName>
</protein>
<dbReference type="OrthoDB" id="2574995at2759"/>
<feature type="compositionally biased region" description="Basic and acidic residues" evidence="1">
    <location>
        <begin position="277"/>
        <end position="287"/>
    </location>
</feature>
<feature type="region of interest" description="Disordered" evidence="1">
    <location>
        <begin position="1573"/>
        <end position="1595"/>
    </location>
</feature>
<feature type="region of interest" description="Disordered" evidence="1">
    <location>
        <begin position="1251"/>
        <end position="1270"/>
    </location>
</feature>
<dbReference type="Proteomes" id="UP000094043">
    <property type="component" value="Chromosome 5"/>
</dbReference>
<keyword evidence="3" id="KW-1185">Reference proteome</keyword>
<feature type="region of interest" description="Disordered" evidence="1">
    <location>
        <begin position="391"/>
        <end position="422"/>
    </location>
</feature>
<feature type="compositionally biased region" description="Low complexity" evidence="1">
    <location>
        <begin position="1847"/>
        <end position="1863"/>
    </location>
</feature>
<dbReference type="GeneID" id="91088730"/>
<evidence type="ECO:0000256" key="1">
    <source>
        <dbReference type="SAM" id="MobiDB-lite"/>
    </source>
</evidence>
<dbReference type="VEuPathDB" id="FungiDB:L203_02286"/>
<sequence>MVRTVQEPILTTPQILRCSTSISQHQASQNSTSSLKDRSRVILGERSDNVMPSPSRVRSSKKHPGTTKLITTTGKSAASPKRLSLSRFIATSPQRVRIPSSTSPNAYFFSADPGHTSFRMPRSSMLMPTDNETFLLDMSMPGEMAFGGFETTDESEDGHIKTNTPQRYGGLMTPEPSQEILHHESPSCHQTVKKKLARQIIPARLPTPPATQSSQSSQTLGIETVRASRVRTRPAPTPPRRTLPYSPTTISGCSATDQDGQPKVDPSPNPRRKKKLRLSESHSKRVMEVVIPMRRLSGSLSRETTPRASSQVTVSQPTTSGNSKGKGRMRALCESSTSDTLSAACKNRLSHELTSVRASKTPAPSRNKVAPMTAPIRRYQSNKICSTATKSTYKRRASTGNALTSSQHRKGGGKGRSTLSPEALDGLNTILDQPIESSPGDDPLLLKGFENQVEAWDGRVTTDRYHGTPFSELPSESGLGLNVELQDFPPSVTEVCPTARTISPSVQSSPSSPTLNDDAIDNRRMGELGTNDWDFTFGPNGSDDGSVADDTFLHIERRLASANSGVKEMDKMFELRPFNCNEIIPPASSAVMEILEKEDEVATQWKKDGSSVLFREESEKSLGGAEANAEALRSPSPTSSMSRCIPLPVIERPPIITNEQPLISHHISEAAIRSSEKDTEPIEDIELAESQNMELETGNVTLEPEAGAWDEDAHSIGLNVDEDCLLKEDNAFPSATRHAPVRESVQAAHLRSPEMNVSDTVKELEPDGWNGGDSSADEDCEFPTSRKVLSSRLHQYPPTPLAPLPPTSVEMPTFQKLLTESPVISIRHEDPHLQLTAPLNSPTRLLTKTSRMDTSLKAMTTPIDSLKQSSAITVSMALPFNSAIMMWSPTRSLVLTPPEQPDFLFSTIPYPLHYAVEKTSAKNQTKQLKKSLASELPSNTPSPSQSPLHSSLSDLDERHMSGRREENVQIEESDSYLLPIDHSSLQPSTPLMLKPLDENPVQTSLPLIQSHSTQALVASSLFTASPRVNRDNTELTLNIREENLIGMQGSQSKPMLAPQRDTLYNYSRSQHIQTEKQPSQNSKTVETGEKELSCNESTEENIGNRSGATDETIEAEDGAWDISVTTNDPLEAKDRGEAVHDVQNGEQIEEPFSRIDEGTCDNPISKMCETQEQGELENSPEREEYVESDDENEERSEIMEKDSQKRVTLRIIDTGVVKIEPGLKETEQWRQRPHVQEQRQSFCPLLGSTPVPSSTIQSIQPPLDHSSQLPADSISTLTASHMHSQVGLNTPVRSSSTPQPLEDVAPITPHLYPPLDHFTSPLTLTTSFVTSTPANEGASNIASTPVQPPIFRFSNENSAQGISSLGRMFSKRGINHTNLSNHTKMAASHSLSHFDEKDDSAEEIKETQQSTDESLETDNSHNTSTNSDDETANKSVRVIKPRKSLHDELVAAADQSEENDGLRSVVEVSSLDPKAAARAAAILKLNHSYIEHGILPRHDLDATSSRNKHSVDRHELLHEAELEIVAHGRGRSYSLSRATSLEQELNMQREEREFSFTSFRTEDYPIPGGYIKTPAKRARSPQAHRSHGRSHSSIAHVDLAHTSKNQDKKSKAWGVPEWKRLEKIYREEREIWTKERKTKPLPGGVISWARRATFIASNVVVKKWDIEQVADRFLREEGERSQNSEWARDLVLLRIQAMEKKTSRLKADGISSEEIGTPAPKKQRTTDPNGTSATPLPAISQLHQAVETPSAMNRVFDFVWGKGKKVRRKEEAEEIDKGLARDFGAVDKRSKDEEKAKELQMIEVANDKSVALSHTPVAAGISFSDTTATSLASFTKNSFLKSTVPASSSDFNPSSSYSYRSNPGRLYPPLNPPLTQRSSAIAKLFPEETRSVPPPLIKESIKTSGNGGLVKKTGSVKDLAKAFEERSFEK</sequence>
<feature type="compositionally biased region" description="Basic and acidic residues" evidence="1">
    <location>
        <begin position="955"/>
        <end position="967"/>
    </location>
</feature>
<reference evidence="2" key="2">
    <citation type="journal article" date="2022" name="Elife">
        <title>Obligate sexual reproduction of a homothallic fungus closely related to the Cryptococcus pathogenic species complex.</title>
        <authorList>
            <person name="Passer A.R."/>
            <person name="Clancey S.A."/>
            <person name="Shea T."/>
            <person name="David-Palma M."/>
            <person name="Averette A.F."/>
            <person name="Boekhout T."/>
            <person name="Porcel B.M."/>
            <person name="Nowrousian M."/>
            <person name="Cuomo C.A."/>
            <person name="Sun S."/>
            <person name="Heitman J."/>
            <person name="Coelho M.A."/>
        </authorList>
    </citation>
    <scope>NUCLEOTIDE SEQUENCE</scope>
    <source>
        <strain evidence="2">CBS 7841</strain>
    </source>
</reference>
<feature type="region of interest" description="Disordered" evidence="1">
    <location>
        <begin position="1170"/>
        <end position="1201"/>
    </location>
</feature>
<gene>
    <name evidence="2" type="ORF">L203_104520</name>
</gene>
<name>A0A1E3ILU5_9TREE</name>
<feature type="region of interest" description="Disordered" evidence="1">
    <location>
        <begin position="1068"/>
        <end position="1109"/>
    </location>
</feature>
<feature type="compositionally biased region" description="Polar residues" evidence="1">
    <location>
        <begin position="245"/>
        <end position="259"/>
    </location>
</feature>
<dbReference type="EMBL" id="CP143788">
    <property type="protein sequence ID" value="WVN89299.1"/>
    <property type="molecule type" value="Genomic_DNA"/>
</dbReference>
<feature type="compositionally biased region" description="Low complexity" evidence="1">
    <location>
        <begin position="210"/>
        <end position="227"/>
    </location>
</feature>
<evidence type="ECO:0000313" key="2">
    <source>
        <dbReference type="EMBL" id="WVN89299.1"/>
    </source>
</evidence>
<feature type="compositionally biased region" description="Polar residues" evidence="1">
    <location>
        <begin position="298"/>
        <end position="308"/>
    </location>
</feature>
<evidence type="ECO:0000313" key="3">
    <source>
        <dbReference type="Proteomes" id="UP000094043"/>
    </source>
</evidence>
<dbReference type="RefSeq" id="XP_066069999.1">
    <property type="nucleotide sequence ID" value="XM_066213902.1"/>
</dbReference>
<feature type="region of interest" description="Disordered" evidence="1">
    <location>
        <begin position="1704"/>
        <end position="1736"/>
    </location>
</feature>
<organism evidence="2 3">
    <name type="scientific">Cryptococcus depauperatus CBS 7841</name>
    <dbReference type="NCBI Taxonomy" id="1295531"/>
    <lineage>
        <taxon>Eukaryota</taxon>
        <taxon>Fungi</taxon>
        <taxon>Dikarya</taxon>
        <taxon>Basidiomycota</taxon>
        <taxon>Agaricomycotina</taxon>
        <taxon>Tremellomycetes</taxon>
        <taxon>Tremellales</taxon>
        <taxon>Cryptococcaceae</taxon>
        <taxon>Cryptococcus</taxon>
    </lineage>
</organism>
<feature type="region of interest" description="Disordered" evidence="1">
    <location>
        <begin position="925"/>
        <end position="983"/>
    </location>
</feature>
<accession>A0A1E3ILU5</accession>
<proteinExistence type="predicted"/>
<feature type="region of interest" description="Disordered" evidence="1">
    <location>
        <begin position="45"/>
        <end position="77"/>
    </location>
</feature>
<feature type="compositionally biased region" description="Basic and acidic residues" evidence="1">
    <location>
        <begin position="1392"/>
        <end position="1406"/>
    </location>
</feature>
<feature type="compositionally biased region" description="Low complexity" evidence="1">
    <location>
        <begin position="941"/>
        <end position="953"/>
    </location>
</feature>